<accession>A0A084WEE9</accession>
<dbReference type="EMBL" id="KE525341">
    <property type="protein sequence ID" value="KFB48593.1"/>
    <property type="molecule type" value="Genomic_DNA"/>
</dbReference>
<evidence type="ECO:0000313" key="3">
    <source>
        <dbReference type="Proteomes" id="UP000030765"/>
    </source>
</evidence>
<dbReference type="EnsemblMetazoa" id="ASIC016580-RA">
    <property type="protein sequence ID" value="ASIC016580-PA"/>
    <property type="gene ID" value="ASIC016580"/>
</dbReference>
<organism evidence="1">
    <name type="scientific">Anopheles sinensis</name>
    <name type="common">Mosquito</name>
    <dbReference type="NCBI Taxonomy" id="74873"/>
    <lineage>
        <taxon>Eukaryota</taxon>
        <taxon>Metazoa</taxon>
        <taxon>Ecdysozoa</taxon>
        <taxon>Arthropoda</taxon>
        <taxon>Hexapoda</taxon>
        <taxon>Insecta</taxon>
        <taxon>Pterygota</taxon>
        <taxon>Neoptera</taxon>
        <taxon>Endopterygota</taxon>
        <taxon>Diptera</taxon>
        <taxon>Nematocera</taxon>
        <taxon>Culicoidea</taxon>
        <taxon>Culicidae</taxon>
        <taxon>Anophelinae</taxon>
        <taxon>Anopheles</taxon>
    </lineage>
</organism>
<dbReference type="Proteomes" id="UP000030765">
    <property type="component" value="Unassembled WGS sequence"/>
</dbReference>
<evidence type="ECO:0000313" key="1">
    <source>
        <dbReference type="EMBL" id="KFB48593.1"/>
    </source>
</evidence>
<keyword evidence="3" id="KW-1185">Reference proteome</keyword>
<dbReference type="AlphaFoldDB" id="A0A084WEE9"/>
<dbReference type="VEuPathDB" id="VectorBase:ASIC016580"/>
<name>A0A084WEE9_ANOSI</name>
<sequence>MLLPITVQSWAVPRTRPSGSMRYHPMQLQDPVKPTNCHRKAARFILPTPRNTLRIRASTLAEKTHSVARRKQLIKERTVQQYGTEMENLIPRPMHRRSSCKIVQDLPRTTGSLAPPFAVTARTVPEQETAIEMFAPIAITPDRIMKSTGDFPALNRVRVETETLARVRENPQQINSMAQ</sequence>
<reference evidence="2" key="2">
    <citation type="submission" date="2020-05" db="UniProtKB">
        <authorList>
            <consortium name="EnsemblMetazoa"/>
        </authorList>
    </citation>
    <scope>IDENTIFICATION</scope>
</reference>
<dbReference type="EMBL" id="ATLV01023207">
    <property type="status" value="NOT_ANNOTATED_CDS"/>
    <property type="molecule type" value="Genomic_DNA"/>
</dbReference>
<proteinExistence type="predicted"/>
<protein>
    <submittedName>
        <fullName evidence="1 2">Uncharacterized protein</fullName>
    </submittedName>
</protein>
<gene>
    <name evidence="1" type="ORF">ZHAS_00016580</name>
</gene>
<evidence type="ECO:0000313" key="2">
    <source>
        <dbReference type="EnsemblMetazoa" id="ASIC016580-PA"/>
    </source>
</evidence>
<reference evidence="1 3" key="1">
    <citation type="journal article" date="2014" name="BMC Genomics">
        <title>Genome sequence of Anopheles sinensis provides insight into genetics basis of mosquito competence for malaria parasites.</title>
        <authorList>
            <person name="Zhou D."/>
            <person name="Zhang D."/>
            <person name="Ding G."/>
            <person name="Shi L."/>
            <person name="Hou Q."/>
            <person name="Ye Y."/>
            <person name="Xu Y."/>
            <person name="Zhou H."/>
            <person name="Xiong C."/>
            <person name="Li S."/>
            <person name="Yu J."/>
            <person name="Hong S."/>
            <person name="Yu X."/>
            <person name="Zou P."/>
            <person name="Chen C."/>
            <person name="Chang X."/>
            <person name="Wang W."/>
            <person name="Lv Y."/>
            <person name="Sun Y."/>
            <person name="Ma L."/>
            <person name="Shen B."/>
            <person name="Zhu C."/>
        </authorList>
    </citation>
    <scope>NUCLEOTIDE SEQUENCE [LARGE SCALE GENOMIC DNA]</scope>
</reference>